<evidence type="ECO:0000256" key="4">
    <source>
        <dbReference type="ARBA" id="ARBA00023242"/>
    </source>
</evidence>
<dbReference type="InterPro" id="IPR001138">
    <property type="entry name" value="Zn2Cys6_DnaBD"/>
</dbReference>
<dbReference type="InterPro" id="IPR036864">
    <property type="entry name" value="Zn2-C6_fun-type_DNA-bd_sf"/>
</dbReference>
<dbReference type="EMBL" id="ML978133">
    <property type="protein sequence ID" value="KAF2094716.1"/>
    <property type="molecule type" value="Genomic_DNA"/>
</dbReference>
<dbReference type="CDD" id="cd12148">
    <property type="entry name" value="fungal_TF_MHR"/>
    <property type="match status" value="1"/>
</dbReference>
<dbReference type="GO" id="GO:0006351">
    <property type="term" value="P:DNA-templated transcription"/>
    <property type="evidence" value="ECO:0007669"/>
    <property type="project" value="InterPro"/>
</dbReference>
<evidence type="ECO:0000256" key="1">
    <source>
        <dbReference type="ARBA" id="ARBA00022723"/>
    </source>
</evidence>
<keyword evidence="8" id="KW-1185">Reference proteome</keyword>
<dbReference type="GO" id="GO:0008270">
    <property type="term" value="F:zinc ion binding"/>
    <property type="evidence" value="ECO:0007669"/>
    <property type="project" value="InterPro"/>
</dbReference>
<dbReference type="GO" id="GO:0000978">
    <property type="term" value="F:RNA polymerase II cis-regulatory region sequence-specific DNA binding"/>
    <property type="evidence" value="ECO:0007669"/>
    <property type="project" value="TreeGrafter"/>
</dbReference>
<dbReference type="Gene3D" id="4.10.240.10">
    <property type="entry name" value="Zn(2)-C6 fungal-type DNA-binding domain"/>
    <property type="match status" value="1"/>
</dbReference>
<sequence>MNGATVDSTSPASETATTGGAGTKRKADGTPQQRSKRNRYISIACNECKRRKIKCNGETPCQRCGNLGLECLYAPNCCSNFKDTDDFKRMNAHIATLQQQVDSLYSNLSSLRNQVDAVAIAQNQSAMYNQPPFGRSSSIPETPGGTSIPVPRPKSTPKHPRFQGPTSAAFNIGVAKSSLQNMGITATEDNNEGMETNDGTPTGSPKTHPTGIPFAPSGLYQKPTGAHMTKDPIWLLTKEETIRLVNEYQDEIGLMYPMLDIDKFLQHANMLYTFLEAANRSGLMQIALPGGDSIQDDQTNILKLVLACALVLETSGNSELGKRMFEFVKPTVDAQLLSTPDCKGVQMIILTAMYYFHKDEEQVAWRMVGLACRLVMEIGLHRRETYNTLFANEEERTMGIRLFWSLYVLDRRWSLGTGMPFAMQDSDIDPTVPRPDESTPYLNAMIAYSTIGSKVWRSVALADSANSKISDEEIGYLDYQIQQWLQSIPPSLQFHGVATAAELDGDSKSRANHRLRILLYLRANQMRVLIYRPVLHTAGCIMDNLNHAHTVVDVAKDSIRVLHAMNQRTDLYRTQQVMFNYFLISALAVLFLAVCHAPAHFAERCRDEFYMGIELVRGLSADSYVSKRLWKTVKVLKEVGPKLGLNLRPTQNGINNAGISVDQADAHSTAAVAMAGLAGHQVDELALFGNGGNGHMGRSGSASTGAAGQLNDSPNGMANDLTSLFEAAGGYGNMLPNGFVMPTPAEVGAGPEALPSIFGNEDELSRILKDLF</sequence>
<dbReference type="SMART" id="SM00066">
    <property type="entry name" value="GAL4"/>
    <property type="match status" value="1"/>
</dbReference>
<evidence type="ECO:0000256" key="2">
    <source>
        <dbReference type="ARBA" id="ARBA00023015"/>
    </source>
</evidence>
<dbReference type="PROSITE" id="PS00463">
    <property type="entry name" value="ZN2_CY6_FUNGAL_1"/>
    <property type="match status" value="1"/>
</dbReference>
<evidence type="ECO:0000259" key="6">
    <source>
        <dbReference type="PROSITE" id="PS50048"/>
    </source>
</evidence>
<dbReference type="Pfam" id="PF04082">
    <property type="entry name" value="Fungal_trans"/>
    <property type="match status" value="1"/>
</dbReference>
<dbReference type="InterPro" id="IPR007219">
    <property type="entry name" value="XnlR_reg_dom"/>
</dbReference>
<keyword evidence="3" id="KW-0804">Transcription</keyword>
<dbReference type="Proteomes" id="UP000799772">
    <property type="component" value="Unassembled WGS sequence"/>
</dbReference>
<dbReference type="GO" id="GO:0000435">
    <property type="term" value="P:positive regulation of transcription from RNA polymerase II promoter by galactose"/>
    <property type="evidence" value="ECO:0007669"/>
    <property type="project" value="TreeGrafter"/>
</dbReference>
<evidence type="ECO:0000313" key="8">
    <source>
        <dbReference type="Proteomes" id="UP000799772"/>
    </source>
</evidence>
<dbReference type="OrthoDB" id="3971593at2759"/>
<keyword evidence="2" id="KW-0805">Transcription regulation</keyword>
<keyword evidence="1" id="KW-0479">Metal-binding</keyword>
<dbReference type="Pfam" id="PF00172">
    <property type="entry name" value="Zn_clus"/>
    <property type="match status" value="1"/>
</dbReference>
<dbReference type="AlphaFoldDB" id="A0A9P4I418"/>
<dbReference type="InterPro" id="IPR051127">
    <property type="entry name" value="Fungal_SecMet_Regulators"/>
</dbReference>
<evidence type="ECO:0000256" key="5">
    <source>
        <dbReference type="SAM" id="MobiDB-lite"/>
    </source>
</evidence>
<evidence type="ECO:0000256" key="3">
    <source>
        <dbReference type="ARBA" id="ARBA00023163"/>
    </source>
</evidence>
<gene>
    <name evidence="7" type="ORF">NA57DRAFT_79887</name>
</gene>
<dbReference type="PANTHER" id="PTHR47424">
    <property type="entry name" value="REGULATORY PROTEIN GAL4"/>
    <property type="match status" value="1"/>
</dbReference>
<proteinExistence type="predicted"/>
<evidence type="ECO:0000313" key="7">
    <source>
        <dbReference type="EMBL" id="KAF2094716.1"/>
    </source>
</evidence>
<dbReference type="CDD" id="cd00067">
    <property type="entry name" value="GAL4"/>
    <property type="match status" value="1"/>
</dbReference>
<feature type="region of interest" description="Disordered" evidence="5">
    <location>
        <begin position="133"/>
        <end position="164"/>
    </location>
</feature>
<dbReference type="PROSITE" id="PS50048">
    <property type="entry name" value="ZN2_CY6_FUNGAL_2"/>
    <property type="match status" value="1"/>
</dbReference>
<name>A0A9P4I418_9PEZI</name>
<dbReference type="SMART" id="SM00906">
    <property type="entry name" value="Fungal_trans"/>
    <property type="match status" value="1"/>
</dbReference>
<organism evidence="7 8">
    <name type="scientific">Rhizodiscina lignyota</name>
    <dbReference type="NCBI Taxonomy" id="1504668"/>
    <lineage>
        <taxon>Eukaryota</taxon>
        <taxon>Fungi</taxon>
        <taxon>Dikarya</taxon>
        <taxon>Ascomycota</taxon>
        <taxon>Pezizomycotina</taxon>
        <taxon>Dothideomycetes</taxon>
        <taxon>Pleosporomycetidae</taxon>
        <taxon>Aulographales</taxon>
        <taxon>Rhizodiscinaceae</taxon>
        <taxon>Rhizodiscina</taxon>
    </lineage>
</organism>
<dbReference type="SUPFAM" id="SSF57701">
    <property type="entry name" value="Zn2/Cys6 DNA-binding domain"/>
    <property type="match status" value="1"/>
</dbReference>
<dbReference type="GO" id="GO:0005634">
    <property type="term" value="C:nucleus"/>
    <property type="evidence" value="ECO:0007669"/>
    <property type="project" value="TreeGrafter"/>
</dbReference>
<feature type="region of interest" description="Disordered" evidence="5">
    <location>
        <begin position="1"/>
        <end position="36"/>
    </location>
</feature>
<comment type="caution">
    <text evidence="7">The sequence shown here is derived from an EMBL/GenBank/DDBJ whole genome shotgun (WGS) entry which is preliminary data.</text>
</comment>
<accession>A0A9P4I418</accession>
<keyword evidence="4" id="KW-0539">Nucleus</keyword>
<feature type="compositionally biased region" description="Low complexity" evidence="5">
    <location>
        <begin position="8"/>
        <end position="18"/>
    </location>
</feature>
<feature type="domain" description="Zn(2)-C6 fungal-type" evidence="6">
    <location>
        <begin position="44"/>
        <end position="73"/>
    </location>
</feature>
<reference evidence="7" key="1">
    <citation type="journal article" date="2020" name="Stud. Mycol.">
        <title>101 Dothideomycetes genomes: a test case for predicting lifestyles and emergence of pathogens.</title>
        <authorList>
            <person name="Haridas S."/>
            <person name="Albert R."/>
            <person name="Binder M."/>
            <person name="Bloem J."/>
            <person name="Labutti K."/>
            <person name="Salamov A."/>
            <person name="Andreopoulos B."/>
            <person name="Baker S."/>
            <person name="Barry K."/>
            <person name="Bills G."/>
            <person name="Bluhm B."/>
            <person name="Cannon C."/>
            <person name="Castanera R."/>
            <person name="Culley D."/>
            <person name="Daum C."/>
            <person name="Ezra D."/>
            <person name="Gonzalez J."/>
            <person name="Henrissat B."/>
            <person name="Kuo A."/>
            <person name="Liang C."/>
            <person name="Lipzen A."/>
            <person name="Lutzoni F."/>
            <person name="Magnuson J."/>
            <person name="Mondo S."/>
            <person name="Nolan M."/>
            <person name="Ohm R."/>
            <person name="Pangilinan J."/>
            <person name="Park H.-J."/>
            <person name="Ramirez L."/>
            <person name="Alfaro M."/>
            <person name="Sun H."/>
            <person name="Tritt A."/>
            <person name="Yoshinaga Y."/>
            <person name="Zwiers L.-H."/>
            <person name="Turgeon B."/>
            <person name="Goodwin S."/>
            <person name="Spatafora J."/>
            <person name="Crous P."/>
            <person name="Grigoriev I."/>
        </authorList>
    </citation>
    <scope>NUCLEOTIDE SEQUENCE</scope>
    <source>
        <strain evidence="7">CBS 133067</strain>
    </source>
</reference>
<feature type="region of interest" description="Disordered" evidence="5">
    <location>
        <begin position="187"/>
        <end position="206"/>
    </location>
</feature>
<dbReference type="GO" id="GO:0000981">
    <property type="term" value="F:DNA-binding transcription factor activity, RNA polymerase II-specific"/>
    <property type="evidence" value="ECO:0007669"/>
    <property type="project" value="InterPro"/>
</dbReference>
<protein>
    <submittedName>
        <fullName evidence="7">Fungal-specific transcription factor-like protein</fullName>
    </submittedName>
</protein>
<dbReference type="PANTHER" id="PTHR47424:SF5">
    <property type="entry name" value="ZN(II)2CYS6 TRANSCRIPTION FACTOR (EUROFUNG)"/>
    <property type="match status" value="1"/>
</dbReference>